<dbReference type="AlphaFoldDB" id="A0A9W6FIP8"/>
<comment type="caution">
    <text evidence="2">The sequence shown here is derived from an EMBL/GenBank/DDBJ whole genome shotgun (WGS) entry which is preliminary data.</text>
</comment>
<accession>A0A9W6FIP8</accession>
<evidence type="ECO:0000313" key="3">
    <source>
        <dbReference type="Proteomes" id="UP001144397"/>
    </source>
</evidence>
<gene>
    <name evidence="2" type="ORF">XFLAVUS301_15280</name>
</gene>
<protein>
    <recommendedName>
        <fullName evidence="4">DUF968 domain-containing protein</fullName>
    </recommendedName>
</protein>
<dbReference type="Pfam" id="PF06147">
    <property type="entry name" value="DUF968"/>
    <property type="match status" value="1"/>
</dbReference>
<evidence type="ECO:0000313" key="2">
    <source>
        <dbReference type="EMBL" id="GLI21854.1"/>
    </source>
</evidence>
<dbReference type="Proteomes" id="UP001144397">
    <property type="component" value="Unassembled WGS sequence"/>
</dbReference>
<sequence>MRGMSRPMRIVRPATAFAAAPPKGKRRPRRLHQQHLKFIRSLPCCVCGSRKQVESAHVRMASAFHGKRETGGAERPSDEWTVPLCRRHHQDDPQAQHRIGEEAFWALHRIDPFVLALALWCATGDEDRAEAIITETRARAAR</sequence>
<feature type="region of interest" description="Disordered" evidence="1">
    <location>
        <begin position="1"/>
        <end position="29"/>
    </location>
</feature>
<evidence type="ECO:0008006" key="4">
    <source>
        <dbReference type="Google" id="ProtNLM"/>
    </source>
</evidence>
<reference evidence="2" key="1">
    <citation type="submission" date="2022-12" db="EMBL/GenBank/DDBJ databases">
        <title>Reference genome sequencing for broad-spectrum identification of bacterial and archaeal isolates by mass spectrometry.</title>
        <authorList>
            <person name="Sekiguchi Y."/>
            <person name="Tourlousse D.M."/>
        </authorList>
    </citation>
    <scope>NUCLEOTIDE SEQUENCE</scope>
    <source>
        <strain evidence="2">301</strain>
    </source>
</reference>
<proteinExistence type="predicted"/>
<dbReference type="InterPro" id="IPR010373">
    <property type="entry name" value="DUF968"/>
</dbReference>
<dbReference type="Gene3D" id="3.30.40.190">
    <property type="match status" value="1"/>
</dbReference>
<organism evidence="2 3">
    <name type="scientific">Xanthobacter flavus</name>
    <dbReference type="NCBI Taxonomy" id="281"/>
    <lineage>
        <taxon>Bacteria</taxon>
        <taxon>Pseudomonadati</taxon>
        <taxon>Pseudomonadota</taxon>
        <taxon>Alphaproteobacteria</taxon>
        <taxon>Hyphomicrobiales</taxon>
        <taxon>Xanthobacteraceae</taxon>
        <taxon>Xanthobacter</taxon>
    </lineage>
</organism>
<dbReference type="EMBL" id="BSDO01000002">
    <property type="protein sequence ID" value="GLI21854.1"/>
    <property type="molecule type" value="Genomic_DNA"/>
</dbReference>
<name>A0A9W6FIP8_XANFL</name>
<evidence type="ECO:0000256" key="1">
    <source>
        <dbReference type="SAM" id="MobiDB-lite"/>
    </source>
</evidence>